<proteinExistence type="predicted"/>
<protein>
    <submittedName>
        <fullName evidence="1">Uncharacterized protein</fullName>
    </submittedName>
</protein>
<gene>
    <name evidence="1" type="ORF">J0X19_06345</name>
</gene>
<keyword evidence="2" id="KW-1185">Reference proteome</keyword>
<evidence type="ECO:0000313" key="1">
    <source>
        <dbReference type="EMBL" id="MBO0357559.1"/>
    </source>
</evidence>
<reference evidence="1" key="1">
    <citation type="submission" date="2021-03" db="EMBL/GenBank/DDBJ databases">
        <authorList>
            <person name="Kim M.K."/>
        </authorList>
    </citation>
    <scope>NUCLEOTIDE SEQUENCE</scope>
    <source>
        <strain evidence="1">BT186</strain>
    </source>
</reference>
<dbReference type="EMBL" id="JAFLQZ010000003">
    <property type="protein sequence ID" value="MBO0357559.1"/>
    <property type="molecule type" value="Genomic_DNA"/>
</dbReference>
<name>A0A939EUV5_9BACT</name>
<accession>A0A939EUV5</accession>
<organism evidence="1 2">
    <name type="scientific">Hymenobacter telluris</name>
    <dbReference type="NCBI Taxonomy" id="2816474"/>
    <lineage>
        <taxon>Bacteria</taxon>
        <taxon>Pseudomonadati</taxon>
        <taxon>Bacteroidota</taxon>
        <taxon>Cytophagia</taxon>
        <taxon>Cytophagales</taxon>
        <taxon>Hymenobacteraceae</taxon>
        <taxon>Hymenobacter</taxon>
    </lineage>
</organism>
<dbReference type="RefSeq" id="WP_206982753.1">
    <property type="nucleotide sequence ID" value="NZ_JAFLQZ010000003.1"/>
</dbReference>
<sequence>MSDTNPLAALRAAAEAVRQQLHATAFDAAAVQQLASFIEAQRSTLPAAEKQGVITALGCFLGECLVQTYNGTWAQGPDGTTGVGINHTSFFNPFFRVAEQFEKGNTESVVDFFTSVPIRLANPSRRQWIS</sequence>
<dbReference type="AlphaFoldDB" id="A0A939EUV5"/>
<evidence type="ECO:0000313" key="2">
    <source>
        <dbReference type="Proteomes" id="UP000664144"/>
    </source>
</evidence>
<dbReference type="Proteomes" id="UP000664144">
    <property type="component" value="Unassembled WGS sequence"/>
</dbReference>
<comment type="caution">
    <text evidence="1">The sequence shown here is derived from an EMBL/GenBank/DDBJ whole genome shotgun (WGS) entry which is preliminary data.</text>
</comment>